<dbReference type="Proteomes" id="UP001205612">
    <property type="component" value="Unassembled WGS sequence"/>
</dbReference>
<sequence length="198" mass="20055">MHRGTRTEYRPARVLLAAVVTLLATVVTGPAATAAPDAAPSARAAATLRCSLRTASPVTFSPAVSGTPRNVTARGTVNLNGCTSPDGRRKSIRSGRLTVRGSGRATCSRVSGVRGSATVTWYSGAGRTGRVVGRSAVTPAAAGVSGYTPLDSFLSGRITSGPMAGRHITGRAAPTTNVSSCYGRGLRSVGLRGTVTVS</sequence>
<keyword evidence="1" id="KW-0732">Signal</keyword>
<comment type="caution">
    <text evidence="2">The sequence shown here is derived from an EMBL/GenBank/DDBJ whole genome shotgun (WGS) entry which is preliminary data.</text>
</comment>
<name>A0ABT2B3F9_9ACTN</name>
<keyword evidence="3" id="KW-1185">Reference proteome</keyword>
<proteinExistence type="predicted"/>
<evidence type="ECO:0000313" key="3">
    <source>
        <dbReference type="Proteomes" id="UP001205612"/>
    </source>
</evidence>
<accession>A0ABT2B3F9</accession>
<protein>
    <submittedName>
        <fullName evidence="2">Uncharacterized protein</fullName>
    </submittedName>
</protein>
<feature type="signal peptide" evidence="1">
    <location>
        <begin position="1"/>
        <end position="34"/>
    </location>
</feature>
<evidence type="ECO:0000256" key="1">
    <source>
        <dbReference type="SAM" id="SignalP"/>
    </source>
</evidence>
<dbReference type="EMBL" id="JANUGP010000012">
    <property type="protein sequence ID" value="MCS0603051.1"/>
    <property type="molecule type" value="Genomic_DNA"/>
</dbReference>
<organism evidence="2 3">
    <name type="scientific">Streptomyces pyxinicus</name>
    <dbReference type="NCBI Taxonomy" id="2970331"/>
    <lineage>
        <taxon>Bacteria</taxon>
        <taxon>Bacillati</taxon>
        <taxon>Actinomycetota</taxon>
        <taxon>Actinomycetes</taxon>
        <taxon>Kitasatosporales</taxon>
        <taxon>Streptomycetaceae</taxon>
        <taxon>Streptomyces</taxon>
    </lineage>
</organism>
<feature type="chain" id="PRO_5046821339" evidence="1">
    <location>
        <begin position="35"/>
        <end position="198"/>
    </location>
</feature>
<dbReference type="RefSeq" id="WP_258779535.1">
    <property type="nucleotide sequence ID" value="NZ_JANUGP010000012.1"/>
</dbReference>
<evidence type="ECO:0000313" key="2">
    <source>
        <dbReference type="EMBL" id="MCS0603051.1"/>
    </source>
</evidence>
<gene>
    <name evidence="2" type="ORF">NX794_17795</name>
</gene>
<reference evidence="2 3" key="1">
    <citation type="submission" date="2022-08" db="EMBL/GenBank/DDBJ databases">
        <authorList>
            <person name="Somphong A."/>
            <person name="Phongsopitanun W."/>
        </authorList>
    </citation>
    <scope>NUCLEOTIDE SEQUENCE [LARGE SCALE GENOMIC DNA]</scope>
    <source>
        <strain evidence="2 3">LP11</strain>
    </source>
</reference>